<dbReference type="EMBL" id="JBIMPR010000003">
    <property type="protein sequence ID" value="MFH5773575.1"/>
    <property type="molecule type" value="Genomic_DNA"/>
</dbReference>
<proteinExistence type="predicted"/>
<reference evidence="1 2" key="1">
    <citation type="submission" date="2024-10" db="EMBL/GenBank/DDBJ databases">
        <title>Paracoccus drimophilus sp. nov., a novel bacterium from corn roots in Hunan.</title>
        <authorList>
            <person name="Li X."/>
        </authorList>
    </citation>
    <scope>NUCLEOTIDE SEQUENCE [LARGE SCALE GENOMIC DNA]</scope>
    <source>
        <strain evidence="1 2">NGMCC 1.201697</strain>
    </source>
</reference>
<accession>A0ABW7LGV8</accession>
<dbReference type="Proteomes" id="UP001609376">
    <property type="component" value="Unassembled WGS sequence"/>
</dbReference>
<organism evidence="1 2">
    <name type="scientific">Paracoccus broussonetiae subsp. drimophilus</name>
    <dbReference type="NCBI Taxonomy" id="3373869"/>
    <lineage>
        <taxon>Bacteria</taxon>
        <taxon>Pseudomonadati</taxon>
        <taxon>Pseudomonadota</taxon>
        <taxon>Alphaproteobacteria</taxon>
        <taxon>Rhodobacterales</taxon>
        <taxon>Paracoccaceae</taxon>
        <taxon>Paracoccus</taxon>
        <taxon>Paracoccus broussonetiae</taxon>
    </lineage>
</organism>
<dbReference type="RefSeq" id="WP_395132433.1">
    <property type="nucleotide sequence ID" value="NZ_JBIMPR010000003.1"/>
</dbReference>
<comment type="caution">
    <text evidence="1">The sequence shown here is derived from an EMBL/GenBank/DDBJ whole genome shotgun (WGS) entry which is preliminary data.</text>
</comment>
<name>A0ABW7LGV8_9RHOB</name>
<evidence type="ECO:0000313" key="2">
    <source>
        <dbReference type="Proteomes" id="UP001609376"/>
    </source>
</evidence>
<protein>
    <submittedName>
        <fullName evidence="1">Uncharacterized protein</fullName>
    </submittedName>
</protein>
<sequence length="49" mass="5601">MIWLFDNRRWLTLESAILASGVTMQTARQHLDTHGHFARLGIVPVRGKV</sequence>
<evidence type="ECO:0000313" key="1">
    <source>
        <dbReference type="EMBL" id="MFH5773575.1"/>
    </source>
</evidence>
<gene>
    <name evidence="1" type="ORF">ACHFJ0_04930</name>
</gene>
<keyword evidence="2" id="KW-1185">Reference proteome</keyword>